<dbReference type="Proteomes" id="UP000050326">
    <property type="component" value="Unassembled WGS sequence"/>
</dbReference>
<dbReference type="InterPro" id="IPR041522">
    <property type="entry name" value="CdaR_GGDEF"/>
</dbReference>
<dbReference type="RefSeq" id="WP_054874023.1">
    <property type="nucleotide sequence ID" value="NZ_LKET01000021.1"/>
</dbReference>
<gene>
    <name evidence="5" type="primary">pucR_1</name>
    <name evidence="5" type="ORF">OXPF_09210</name>
</gene>
<keyword evidence="6" id="KW-1185">Reference proteome</keyword>
<comment type="caution">
    <text evidence="5">The sequence shown here is derived from an EMBL/GenBank/DDBJ whole genome shotgun (WGS) entry which is preliminary data.</text>
</comment>
<evidence type="ECO:0000256" key="1">
    <source>
        <dbReference type="ARBA" id="ARBA00006754"/>
    </source>
</evidence>
<dbReference type="InterPro" id="IPR012914">
    <property type="entry name" value="PucR_dom"/>
</dbReference>
<feature type="domain" description="Purine catabolism PurC-like" evidence="2">
    <location>
        <begin position="8"/>
        <end position="126"/>
    </location>
</feature>
<dbReference type="PANTHER" id="PTHR33744">
    <property type="entry name" value="CARBOHYDRATE DIACID REGULATOR"/>
    <property type="match status" value="1"/>
</dbReference>
<dbReference type="Gene3D" id="1.10.10.2840">
    <property type="entry name" value="PucR C-terminal helix-turn-helix domain"/>
    <property type="match status" value="1"/>
</dbReference>
<comment type="similarity">
    <text evidence="1">Belongs to the CdaR family.</text>
</comment>
<dbReference type="STRING" id="36849.OXPF_09210"/>
<organism evidence="5 6">
    <name type="scientific">Oxobacter pfennigii</name>
    <dbReference type="NCBI Taxonomy" id="36849"/>
    <lineage>
        <taxon>Bacteria</taxon>
        <taxon>Bacillati</taxon>
        <taxon>Bacillota</taxon>
        <taxon>Clostridia</taxon>
        <taxon>Eubacteriales</taxon>
        <taxon>Clostridiaceae</taxon>
        <taxon>Oxobacter</taxon>
    </lineage>
</organism>
<dbReference type="Pfam" id="PF17853">
    <property type="entry name" value="GGDEF_2"/>
    <property type="match status" value="1"/>
</dbReference>
<dbReference type="EMBL" id="LKET01000021">
    <property type="protein sequence ID" value="KPU45688.1"/>
    <property type="molecule type" value="Genomic_DNA"/>
</dbReference>
<name>A0A0N8NTT0_9CLOT</name>
<dbReference type="InterPro" id="IPR051448">
    <property type="entry name" value="CdaR-like_regulators"/>
</dbReference>
<evidence type="ECO:0000259" key="2">
    <source>
        <dbReference type="Pfam" id="PF07905"/>
    </source>
</evidence>
<dbReference type="PANTHER" id="PTHR33744:SF1">
    <property type="entry name" value="DNA-BINDING TRANSCRIPTIONAL ACTIVATOR ADER"/>
    <property type="match status" value="1"/>
</dbReference>
<dbReference type="OrthoDB" id="143422at2"/>
<accession>A0A0N8NTT0</accession>
<dbReference type="InterPro" id="IPR025736">
    <property type="entry name" value="PucR_C-HTH_dom"/>
</dbReference>
<dbReference type="AlphaFoldDB" id="A0A0N8NTT0"/>
<proteinExistence type="inferred from homology"/>
<feature type="domain" description="PucR C-terminal helix-turn-helix" evidence="3">
    <location>
        <begin position="339"/>
        <end position="397"/>
    </location>
</feature>
<protein>
    <submittedName>
        <fullName evidence="5">Purine catabolism regulatory protein</fullName>
    </submittedName>
</protein>
<evidence type="ECO:0000259" key="3">
    <source>
        <dbReference type="Pfam" id="PF13556"/>
    </source>
</evidence>
<dbReference type="InterPro" id="IPR042070">
    <property type="entry name" value="PucR_C-HTH_sf"/>
</dbReference>
<feature type="domain" description="CdaR GGDEF-like" evidence="4">
    <location>
        <begin position="149"/>
        <end position="286"/>
    </location>
</feature>
<evidence type="ECO:0000313" key="6">
    <source>
        <dbReference type="Proteomes" id="UP000050326"/>
    </source>
</evidence>
<evidence type="ECO:0000259" key="4">
    <source>
        <dbReference type="Pfam" id="PF17853"/>
    </source>
</evidence>
<reference evidence="5 6" key="1">
    <citation type="submission" date="2015-09" db="EMBL/GenBank/DDBJ databases">
        <title>Genome sequence of Oxobacter pfennigii DSM 3222.</title>
        <authorList>
            <person name="Poehlein A."/>
            <person name="Bengelsdorf F.R."/>
            <person name="Schiel-Bengelsdorf B."/>
            <person name="Duerre P."/>
            <person name="Daniel R."/>
        </authorList>
    </citation>
    <scope>NUCLEOTIDE SEQUENCE [LARGE SCALE GENOMIC DNA]</scope>
    <source>
        <strain evidence="5 6">DSM 3222</strain>
    </source>
</reference>
<dbReference type="Pfam" id="PF07905">
    <property type="entry name" value="PucR"/>
    <property type="match status" value="1"/>
</dbReference>
<evidence type="ECO:0000313" key="5">
    <source>
        <dbReference type="EMBL" id="KPU45688.1"/>
    </source>
</evidence>
<dbReference type="Pfam" id="PF13556">
    <property type="entry name" value="HTH_30"/>
    <property type="match status" value="1"/>
</dbReference>
<sequence>MHITIGSILNLPQLKNFRLLAGESGLDRRLSWVHVLELPVINESVMEGELVFMTGAGFNDITQDLVHIIDELDKKKSSGMVIRIGPYIERLPKEVLELANKLQFPIFETPYENNIMFIIQAICQRIMDDKKKMDSMNDFMKGLMLDRYSEDLVEMAVFFGYRPKWIYRGVIVDIDGFSNYLFEKQIEDESDIMKIKWNVMRIIEEVTTRFNKRILYFIDSDSFVLMIPVLDEAGSEAEVRGICEDICKEVSKKISGFTVSIGIGNCCNRLNEFKRSIMEANKSLKIIRACNKVNTVRSYAELGVYRLFFKIQDTDELKSIYYDAVEPLIKYDKNNNSDLLSTLEIYLDEDENISNTSKKMFLHRNTLKYRLAKIQEILGYNFDNVNQLFILRLAFKIKRFLGIN</sequence>